<evidence type="ECO:0000256" key="3">
    <source>
        <dbReference type="ARBA" id="ARBA00016943"/>
    </source>
</evidence>
<dbReference type="GO" id="GO:0046872">
    <property type="term" value="F:metal ion binding"/>
    <property type="evidence" value="ECO:0007669"/>
    <property type="project" value="UniProtKB-KW"/>
</dbReference>
<dbReference type="OrthoDB" id="9775849at2"/>
<comment type="similarity">
    <text evidence="13">Belongs to the carbohydrate kinase PfkB family. LacC subfamily.</text>
</comment>
<dbReference type="InterPro" id="IPR011611">
    <property type="entry name" value="PfkB_dom"/>
</dbReference>
<dbReference type="EC" id="2.7.1.15" evidence="2 12"/>
<feature type="binding site" evidence="12">
    <location>
        <position position="140"/>
    </location>
    <ligand>
        <name>substrate</name>
    </ligand>
</feature>
<evidence type="ECO:0000256" key="5">
    <source>
        <dbReference type="ARBA" id="ARBA00022723"/>
    </source>
</evidence>
<evidence type="ECO:0000313" key="15">
    <source>
        <dbReference type="EMBL" id="SDM92475.1"/>
    </source>
</evidence>
<dbReference type="PROSITE" id="PS00583">
    <property type="entry name" value="PFKB_KINASES_1"/>
    <property type="match status" value="1"/>
</dbReference>
<comment type="cofactor">
    <cofactor evidence="12">
        <name>Mg(2+)</name>
        <dbReference type="ChEBI" id="CHEBI:18420"/>
    </cofactor>
    <text evidence="12">Requires a divalent cation, most likely magnesium in vivo, as an electrophilic catalyst to aid phosphoryl group transfer. It is the chelate of the metal and the nucleotide that is the actual substrate.</text>
</comment>
<dbReference type="GO" id="GO:0019303">
    <property type="term" value="P:D-ribose catabolic process"/>
    <property type="evidence" value="ECO:0007669"/>
    <property type="project" value="UniProtKB-UniRule"/>
</dbReference>
<evidence type="ECO:0000259" key="14">
    <source>
        <dbReference type="Pfam" id="PF00294"/>
    </source>
</evidence>
<feature type="binding site" evidence="12">
    <location>
        <begin position="251"/>
        <end position="252"/>
    </location>
    <ligand>
        <name>ATP</name>
        <dbReference type="ChEBI" id="CHEBI:30616"/>
    </ligand>
</feature>
<dbReference type="PRINTS" id="PR00990">
    <property type="entry name" value="RIBOKINASE"/>
</dbReference>
<keyword evidence="9 12" id="KW-0460">Magnesium</keyword>
<evidence type="ECO:0000256" key="9">
    <source>
        <dbReference type="ARBA" id="ARBA00022842"/>
    </source>
</evidence>
<dbReference type="GO" id="GO:2001059">
    <property type="term" value="P:D-tagatose 6-phosphate catabolic process"/>
    <property type="evidence" value="ECO:0007669"/>
    <property type="project" value="UniProtKB-UniPathway"/>
</dbReference>
<dbReference type="NCBIfam" id="TIGR02152">
    <property type="entry name" value="D_ribokin_bact"/>
    <property type="match status" value="1"/>
</dbReference>
<evidence type="ECO:0000256" key="2">
    <source>
        <dbReference type="ARBA" id="ARBA00012035"/>
    </source>
</evidence>
<comment type="catalytic activity">
    <reaction evidence="13">
        <text>D-tagatofuranose 6-phosphate + ATP = D-tagatofuranose 1,6-bisphosphate + ADP + H(+)</text>
        <dbReference type="Rhea" id="RHEA:12420"/>
        <dbReference type="ChEBI" id="CHEBI:15378"/>
        <dbReference type="ChEBI" id="CHEBI:30616"/>
        <dbReference type="ChEBI" id="CHEBI:58694"/>
        <dbReference type="ChEBI" id="CHEBI:58695"/>
        <dbReference type="ChEBI" id="CHEBI:456216"/>
        <dbReference type="EC" id="2.7.1.144"/>
    </reaction>
</comment>
<dbReference type="UniPathway" id="UPA00916">
    <property type="reaction ID" value="UER00889"/>
</dbReference>
<comment type="subcellular location">
    <subcellularLocation>
        <location evidence="12">Cytoplasm</location>
    </subcellularLocation>
</comment>
<dbReference type="GO" id="GO:0004747">
    <property type="term" value="F:ribokinase activity"/>
    <property type="evidence" value="ECO:0007669"/>
    <property type="project" value="UniProtKB-UniRule"/>
</dbReference>
<dbReference type="GO" id="GO:0009024">
    <property type="term" value="F:tagatose-6-phosphate kinase activity"/>
    <property type="evidence" value="ECO:0007669"/>
    <property type="project" value="UniProtKB-EC"/>
</dbReference>
<feature type="binding site" evidence="12">
    <location>
        <position position="290"/>
    </location>
    <ligand>
        <name>K(+)</name>
        <dbReference type="ChEBI" id="CHEBI:29103"/>
    </ligand>
</feature>
<dbReference type="HAMAP" id="MF_01987">
    <property type="entry name" value="Ribokinase"/>
    <property type="match status" value="1"/>
</dbReference>
<keyword evidence="16" id="KW-1185">Reference proteome</keyword>
<comment type="function">
    <text evidence="12">Catalyzes the phosphorylation of ribose at O-5 in a reaction requiring ATP and magnesium. The resulting D-ribose-5-phosphate can then be used either for sythesis of nucleotides, histidine, and tryptophan, or as a component of the pentose phosphate pathway.</text>
</comment>
<feature type="binding site" evidence="12">
    <location>
        <begin position="11"/>
        <end position="13"/>
    </location>
    <ligand>
        <name>substrate</name>
    </ligand>
</feature>
<keyword evidence="4 12" id="KW-0808">Transferase</keyword>
<dbReference type="EMBL" id="FNHW01000001">
    <property type="protein sequence ID" value="SDM92475.1"/>
    <property type="molecule type" value="Genomic_DNA"/>
</dbReference>
<evidence type="ECO:0000256" key="1">
    <source>
        <dbReference type="ARBA" id="ARBA00005380"/>
    </source>
</evidence>
<evidence type="ECO:0000256" key="12">
    <source>
        <dbReference type="HAMAP-Rule" id="MF_01987"/>
    </source>
</evidence>
<dbReference type="GO" id="GO:0005829">
    <property type="term" value="C:cytosol"/>
    <property type="evidence" value="ECO:0007669"/>
    <property type="project" value="TreeGrafter"/>
</dbReference>
<evidence type="ECO:0000313" key="16">
    <source>
        <dbReference type="Proteomes" id="UP000199544"/>
    </source>
</evidence>
<feature type="binding site" evidence="12">
    <location>
        <position position="287"/>
    </location>
    <ligand>
        <name>K(+)</name>
        <dbReference type="ChEBI" id="CHEBI:29103"/>
    </ligand>
</feature>
<keyword evidence="11 12" id="KW-0119">Carbohydrate metabolism</keyword>
<comment type="pathway">
    <text evidence="12">Carbohydrate metabolism; D-ribose degradation; D-ribose 5-phosphate from beta-D-ribopyranose: step 2/2.</text>
</comment>
<feature type="binding site" evidence="12">
    <location>
        <begin position="220"/>
        <end position="225"/>
    </location>
    <ligand>
        <name>ATP</name>
        <dbReference type="ChEBI" id="CHEBI:30616"/>
    </ligand>
</feature>
<dbReference type="AlphaFoldDB" id="A0A1G9X807"/>
<keyword evidence="10 12" id="KW-0630">Potassium</keyword>
<dbReference type="InterPro" id="IPR002173">
    <property type="entry name" value="Carboh/pur_kinase_PfkB_CS"/>
</dbReference>
<evidence type="ECO:0000256" key="10">
    <source>
        <dbReference type="ARBA" id="ARBA00022958"/>
    </source>
</evidence>
<comment type="activity regulation">
    <text evidence="12">Activated by a monovalent cation that binds near, but not in, the active site. The most likely occupant of the site in vivo is potassium. Ion binding induces a conformational change that may alter substrate affinity.</text>
</comment>
<organism evidence="15 16">
    <name type="scientific">Fictibacillus solisalsi</name>
    <dbReference type="NCBI Taxonomy" id="459525"/>
    <lineage>
        <taxon>Bacteria</taxon>
        <taxon>Bacillati</taxon>
        <taxon>Bacillota</taxon>
        <taxon>Bacilli</taxon>
        <taxon>Bacillales</taxon>
        <taxon>Fictibacillaceae</taxon>
        <taxon>Fictibacillus</taxon>
    </lineage>
</organism>
<dbReference type="RefSeq" id="WP_090235143.1">
    <property type="nucleotide sequence ID" value="NZ_FNHW01000001.1"/>
</dbReference>
<keyword evidence="12" id="KW-0963">Cytoplasm</keyword>
<keyword evidence="7 12" id="KW-0418">Kinase</keyword>
<dbReference type="InterPro" id="IPR011877">
    <property type="entry name" value="Ribokinase"/>
</dbReference>
<gene>
    <name evidence="12" type="primary">rbsK</name>
    <name evidence="15" type="ORF">SAMN04488137_2609</name>
</gene>
<keyword evidence="5 12" id="KW-0479">Metal-binding</keyword>
<evidence type="ECO:0000256" key="7">
    <source>
        <dbReference type="ARBA" id="ARBA00022777"/>
    </source>
</evidence>
<keyword evidence="13" id="KW-0423">Lactose metabolism</keyword>
<dbReference type="InterPro" id="IPR017583">
    <property type="entry name" value="Tagatose/fructose_Pkinase"/>
</dbReference>
<dbReference type="SUPFAM" id="SSF53613">
    <property type="entry name" value="Ribokinase-like"/>
    <property type="match status" value="1"/>
</dbReference>
<dbReference type="Proteomes" id="UP000199544">
    <property type="component" value="Unassembled WGS sequence"/>
</dbReference>
<dbReference type="Pfam" id="PF00294">
    <property type="entry name" value="PfkB"/>
    <property type="match status" value="1"/>
</dbReference>
<feature type="binding site" evidence="12">
    <location>
        <position position="276"/>
    </location>
    <ligand>
        <name>ATP</name>
        <dbReference type="ChEBI" id="CHEBI:30616"/>
    </ligand>
</feature>
<feature type="active site" description="Proton acceptor" evidence="12">
    <location>
        <position position="252"/>
    </location>
</feature>
<feature type="binding site" evidence="12">
    <location>
        <position position="252"/>
    </location>
    <ligand>
        <name>substrate</name>
    </ligand>
</feature>
<evidence type="ECO:0000256" key="8">
    <source>
        <dbReference type="ARBA" id="ARBA00022840"/>
    </source>
</evidence>
<protein>
    <recommendedName>
        <fullName evidence="3 12">Ribokinase</fullName>
        <shortName evidence="12">RK</shortName>
        <ecNumber evidence="2 12">2.7.1.15</ecNumber>
    </recommendedName>
</protein>
<feature type="domain" description="Carbohydrate kinase PfkB" evidence="14">
    <location>
        <begin position="2"/>
        <end position="292"/>
    </location>
</feature>
<evidence type="ECO:0000256" key="4">
    <source>
        <dbReference type="ARBA" id="ARBA00022679"/>
    </source>
</evidence>
<comment type="catalytic activity">
    <reaction evidence="12">
        <text>D-ribose + ATP = D-ribose 5-phosphate + ADP + H(+)</text>
        <dbReference type="Rhea" id="RHEA:13697"/>
        <dbReference type="ChEBI" id="CHEBI:15378"/>
        <dbReference type="ChEBI" id="CHEBI:30616"/>
        <dbReference type="ChEBI" id="CHEBI:47013"/>
        <dbReference type="ChEBI" id="CHEBI:78346"/>
        <dbReference type="ChEBI" id="CHEBI:456216"/>
        <dbReference type="EC" id="2.7.1.15"/>
    </reaction>
</comment>
<feature type="binding site" evidence="12">
    <location>
        <position position="184"/>
    </location>
    <ligand>
        <name>ATP</name>
        <dbReference type="ChEBI" id="CHEBI:30616"/>
    </ligand>
</feature>
<feature type="binding site" evidence="12">
    <location>
        <begin position="39"/>
        <end position="43"/>
    </location>
    <ligand>
        <name>substrate</name>
    </ligand>
</feature>
<dbReference type="Gene3D" id="3.40.1190.20">
    <property type="match status" value="1"/>
</dbReference>
<comment type="caution">
    <text evidence="12">Lacks conserved residue(s) required for the propagation of feature annotation.</text>
</comment>
<feature type="binding site" evidence="12">
    <location>
        <position position="285"/>
    </location>
    <ligand>
        <name>K(+)</name>
        <dbReference type="ChEBI" id="CHEBI:29103"/>
    </ligand>
</feature>
<dbReference type="PIRSF" id="PIRSF000535">
    <property type="entry name" value="1PFK/6PFK/LacC"/>
    <property type="match status" value="1"/>
</dbReference>
<reference evidence="16" key="1">
    <citation type="submission" date="2016-10" db="EMBL/GenBank/DDBJ databases">
        <authorList>
            <person name="Varghese N."/>
            <person name="Submissions S."/>
        </authorList>
    </citation>
    <scope>NUCLEOTIDE SEQUENCE [LARGE SCALE GENOMIC DNA]</scope>
    <source>
        <strain evidence="16">CGMCC 1.6854</strain>
    </source>
</reference>
<evidence type="ECO:0000256" key="6">
    <source>
        <dbReference type="ARBA" id="ARBA00022741"/>
    </source>
</evidence>
<dbReference type="UniPathway" id="UPA00704">
    <property type="reaction ID" value="UER00715"/>
</dbReference>
<keyword evidence="6 12" id="KW-0547">Nucleotide-binding</keyword>
<proteinExistence type="inferred from homology"/>
<name>A0A1G9X807_9BACL</name>
<evidence type="ECO:0000256" key="13">
    <source>
        <dbReference type="PIRNR" id="PIRNR000535"/>
    </source>
</evidence>
<dbReference type="InterPro" id="IPR002139">
    <property type="entry name" value="Ribo/fructo_kinase"/>
</dbReference>
<dbReference type="PROSITE" id="PS00584">
    <property type="entry name" value="PFKB_KINASES_2"/>
    <property type="match status" value="1"/>
</dbReference>
<comment type="similarity">
    <text evidence="1">Belongs to the carbohydrate kinase pfkB family.</text>
</comment>
<keyword evidence="8 12" id="KW-0067">ATP-binding</keyword>
<feature type="binding site" evidence="12">
    <location>
        <position position="282"/>
    </location>
    <ligand>
        <name>K(+)</name>
        <dbReference type="ChEBI" id="CHEBI:29103"/>
    </ligand>
</feature>
<dbReference type="CDD" id="cd01174">
    <property type="entry name" value="ribokinase"/>
    <property type="match status" value="1"/>
</dbReference>
<dbReference type="STRING" id="459525.SAMN04488137_2609"/>
<accession>A0A1G9X807</accession>
<evidence type="ECO:0000256" key="11">
    <source>
        <dbReference type="ARBA" id="ARBA00023277"/>
    </source>
</evidence>
<sequence>MGEITVVGSINIDIVAYTNKYPNHGDTNFGERMTTLPGGKGANQAVASAVLGKTVNMIGSIGKDLYGDNILQSLNNKGVNTTHIKRIDTSSTGCAIITVDQGAENTMLVVKGANDELSKEDIKLAFNTITDSKVLLVQMEVSEESVIEALIQGKNKGMFVILDPAPADGITKHALQYADLIVPNKQETKELTGIDVLDLPSAQQAANIFHQMGIKNSIIKMGSQGSFIFINGTTSYIEPITVNAVDTVGAGDTFAGALAFAIADGADIQEAVQFANIVAALKVTRQGAQSIPTLDEVNEFCKQKGLSHYIQEMAKA</sequence>
<comment type="subunit">
    <text evidence="12">Homodimer.</text>
</comment>
<feature type="binding site" evidence="12">
    <location>
        <position position="246"/>
    </location>
    <ligand>
        <name>K(+)</name>
        <dbReference type="ChEBI" id="CHEBI:29103"/>
    </ligand>
</feature>
<dbReference type="InterPro" id="IPR029056">
    <property type="entry name" value="Ribokinase-like"/>
</dbReference>
<comment type="pathway">
    <text evidence="13">Carbohydrate metabolism; D-tagatose 6-phosphate degradation; D-glyceraldehyde 3-phosphate and glycerone phosphate from D-tagatose 6-phosphate: step 1/2.</text>
</comment>
<dbReference type="GO" id="GO:0005988">
    <property type="term" value="P:lactose metabolic process"/>
    <property type="evidence" value="ECO:0007669"/>
    <property type="project" value="UniProtKB-KW"/>
</dbReference>
<dbReference type="PANTHER" id="PTHR10584">
    <property type="entry name" value="SUGAR KINASE"/>
    <property type="match status" value="1"/>
</dbReference>
<dbReference type="GO" id="GO:0005524">
    <property type="term" value="F:ATP binding"/>
    <property type="evidence" value="ECO:0007669"/>
    <property type="project" value="UniProtKB-UniRule"/>
</dbReference>
<comment type="similarity">
    <text evidence="12">Belongs to the carbohydrate kinase PfkB family. Ribokinase subfamily.</text>
</comment>
<dbReference type="PANTHER" id="PTHR10584:SF166">
    <property type="entry name" value="RIBOKINASE"/>
    <property type="match status" value="1"/>
</dbReference>
<feature type="binding site" evidence="12">
    <location>
        <position position="248"/>
    </location>
    <ligand>
        <name>K(+)</name>
        <dbReference type="ChEBI" id="CHEBI:29103"/>
    </ligand>
</feature>